<accession>A0A8T0F2J0</accession>
<reference evidence="2" key="1">
    <citation type="journal article" date="2020" name="bioRxiv">
        <title>Chromosome-level reference genome of the European wasp spider Argiope bruennichi: a resource for studies on range expansion and evolutionary adaptation.</title>
        <authorList>
            <person name="Sheffer M.M."/>
            <person name="Hoppe A."/>
            <person name="Krehenwinkel H."/>
            <person name="Uhl G."/>
            <person name="Kuss A.W."/>
            <person name="Jensen L."/>
            <person name="Jensen C."/>
            <person name="Gillespie R.G."/>
            <person name="Hoff K.J."/>
            <person name="Prost S."/>
        </authorList>
    </citation>
    <scope>NUCLEOTIDE SEQUENCE</scope>
</reference>
<evidence type="ECO:0000313" key="2">
    <source>
        <dbReference type="EMBL" id="KAF8784545.1"/>
    </source>
</evidence>
<sequence>MMKQPRLPGAEKFKFASSDKPLSSTHITLNHSKYRPLSVSQTSESSAPSPHHVFHSRTSSISSQNELRPMSSTLSVPTLNRNDSKRRAVLPITCKKTSRMLTNTNVELTVDPADLSSEENGKSPRLSLDSTRVPSCPNLESSSRSLNSSKTSLDTYFRKMSLQNSTIRELPPNFDWKNIRASPSRLSASCSSSCSSEENVWMMMKSLSELIIKEALHYTTPACFRNSVLFTRKDTLNLFEEMHYSRYKVKPHHKLESGRAYLNSGHIHFLLVDDGTKRVCKGTEAFRVEFMHKIPADKEEGDISL</sequence>
<feature type="compositionally biased region" description="Polar residues" evidence="1">
    <location>
        <begin position="56"/>
        <end position="81"/>
    </location>
</feature>
<feature type="region of interest" description="Disordered" evidence="1">
    <location>
        <begin position="111"/>
        <end position="148"/>
    </location>
</feature>
<keyword evidence="3" id="KW-1185">Reference proteome</keyword>
<name>A0A8T0F2J0_ARGBR</name>
<gene>
    <name evidence="2" type="ORF">HNY73_010207</name>
</gene>
<feature type="compositionally biased region" description="Low complexity" evidence="1">
    <location>
        <begin position="139"/>
        <end position="148"/>
    </location>
</feature>
<comment type="caution">
    <text evidence="2">The sequence shown here is derived from an EMBL/GenBank/DDBJ whole genome shotgun (WGS) entry which is preliminary data.</text>
</comment>
<proteinExistence type="predicted"/>
<feature type="compositionally biased region" description="Polar residues" evidence="1">
    <location>
        <begin position="38"/>
        <end position="48"/>
    </location>
</feature>
<organism evidence="2 3">
    <name type="scientific">Argiope bruennichi</name>
    <name type="common">Wasp spider</name>
    <name type="synonym">Aranea bruennichi</name>
    <dbReference type="NCBI Taxonomy" id="94029"/>
    <lineage>
        <taxon>Eukaryota</taxon>
        <taxon>Metazoa</taxon>
        <taxon>Ecdysozoa</taxon>
        <taxon>Arthropoda</taxon>
        <taxon>Chelicerata</taxon>
        <taxon>Arachnida</taxon>
        <taxon>Araneae</taxon>
        <taxon>Araneomorphae</taxon>
        <taxon>Entelegynae</taxon>
        <taxon>Araneoidea</taxon>
        <taxon>Araneidae</taxon>
        <taxon>Argiope</taxon>
    </lineage>
</organism>
<feature type="region of interest" description="Disordered" evidence="1">
    <location>
        <begin position="1"/>
        <end position="82"/>
    </location>
</feature>
<dbReference type="AlphaFoldDB" id="A0A8T0F2J0"/>
<evidence type="ECO:0000313" key="3">
    <source>
        <dbReference type="Proteomes" id="UP000807504"/>
    </source>
</evidence>
<protein>
    <submittedName>
        <fullName evidence="2">Uncharacterized protein</fullName>
    </submittedName>
</protein>
<feature type="compositionally biased region" description="Polar residues" evidence="1">
    <location>
        <begin position="20"/>
        <end position="31"/>
    </location>
</feature>
<dbReference type="Proteomes" id="UP000807504">
    <property type="component" value="Unassembled WGS sequence"/>
</dbReference>
<reference evidence="2" key="2">
    <citation type="submission" date="2020-06" db="EMBL/GenBank/DDBJ databases">
        <authorList>
            <person name="Sheffer M."/>
        </authorList>
    </citation>
    <scope>NUCLEOTIDE SEQUENCE</scope>
</reference>
<dbReference type="EMBL" id="JABXBU010000030">
    <property type="protein sequence ID" value="KAF8784545.1"/>
    <property type="molecule type" value="Genomic_DNA"/>
</dbReference>
<evidence type="ECO:0000256" key="1">
    <source>
        <dbReference type="SAM" id="MobiDB-lite"/>
    </source>
</evidence>